<reference evidence="2" key="1">
    <citation type="submission" date="2020-08" db="EMBL/GenBank/DDBJ databases">
        <title>Genome sequencing and assembly of the red palm weevil Rhynchophorus ferrugineus.</title>
        <authorList>
            <person name="Dias G.B."/>
            <person name="Bergman C.M."/>
            <person name="Manee M."/>
        </authorList>
    </citation>
    <scope>NUCLEOTIDE SEQUENCE</scope>
    <source>
        <strain evidence="2">AA-2017</strain>
        <tissue evidence="2">Whole larva</tissue>
    </source>
</reference>
<feature type="signal peptide" evidence="1">
    <location>
        <begin position="1"/>
        <end position="22"/>
    </location>
</feature>
<feature type="chain" id="PRO_5032664958" description="Secreted protein" evidence="1">
    <location>
        <begin position="23"/>
        <end position="91"/>
    </location>
</feature>
<protein>
    <recommendedName>
        <fullName evidence="4">Secreted protein</fullName>
    </recommendedName>
</protein>
<sequence length="91" mass="10229">MLRHDALLFKILFCLLFQCVLRRDKERDCSGLVSLIAVLIIGRDSERPFVTMSGSISSISDQGFNIDDLQQASHCIEVQSSWLRQSINGVS</sequence>
<evidence type="ECO:0000313" key="2">
    <source>
        <dbReference type="EMBL" id="KAF7278039.1"/>
    </source>
</evidence>
<dbReference type="AlphaFoldDB" id="A0A834MGZ0"/>
<proteinExistence type="predicted"/>
<accession>A0A834MGZ0</accession>
<gene>
    <name evidence="2" type="ORF">GWI33_008958</name>
</gene>
<evidence type="ECO:0000256" key="1">
    <source>
        <dbReference type="SAM" id="SignalP"/>
    </source>
</evidence>
<dbReference type="Proteomes" id="UP000625711">
    <property type="component" value="Unassembled WGS sequence"/>
</dbReference>
<evidence type="ECO:0000313" key="3">
    <source>
        <dbReference type="Proteomes" id="UP000625711"/>
    </source>
</evidence>
<keyword evidence="1" id="KW-0732">Signal</keyword>
<comment type="caution">
    <text evidence="2">The sequence shown here is derived from an EMBL/GenBank/DDBJ whole genome shotgun (WGS) entry which is preliminary data.</text>
</comment>
<keyword evidence="3" id="KW-1185">Reference proteome</keyword>
<organism evidence="2 3">
    <name type="scientific">Rhynchophorus ferrugineus</name>
    <name type="common">Red palm weevil</name>
    <name type="synonym">Curculio ferrugineus</name>
    <dbReference type="NCBI Taxonomy" id="354439"/>
    <lineage>
        <taxon>Eukaryota</taxon>
        <taxon>Metazoa</taxon>
        <taxon>Ecdysozoa</taxon>
        <taxon>Arthropoda</taxon>
        <taxon>Hexapoda</taxon>
        <taxon>Insecta</taxon>
        <taxon>Pterygota</taxon>
        <taxon>Neoptera</taxon>
        <taxon>Endopterygota</taxon>
        <taxon>Coleoptera</taxon>
        <taxon>Polyphaga</taxon>
        <taxon>Cucujiformia</taxon>
        <taxon>Curculionidae</taxon>
        <taxon>Dryophthorinae</taxon>
        <taxon>Rhynchophorus</taxon>
    </lineage>
</organism>
<evidence type="ECO:0008006" key="4">
    <source>
        <dbReference type="Google" id="ProtNLM"/>
    </source>
</evidence>
<name>A0A834MGZ0_RHYFE</name>
<dbReference type="EMBL" id="JAACXV010000409">
    <property type="protein sequence ID" value="KAF7278039.1"/>
    <property type="molecule type" value="Genomic_DNA"/>
</dbReference>